<dbReference type="GO" id="GO:0000160">
    <property type="term" value="P:phosphorelay signal transduction system"/>
    <property type="evidence" value="ECO:0007669"/>
    <property type="project" value="InterPro"/>
</dbReference>
<sequence length="82" mass="9449">MMAKTMQETLDLLESHQPDLVIVDHDDKAINRDEFLNRFMTGEMPMKVILVSLASSEPVVIYNRMQLTAAQAEDWLANPWDE</sequence>
<dbReference type="Proteomes" id="UP000614469">
    <property type="component" value="Unassembled WGS sequence"/>
</dbReference>
<dbReference type="SUPFAM" id="SSF52172">
    <property type="entry name" value="CheY-like"/>
    <property type="match status" value="1"/>
</dbReference>
<feature type="modified residue" description="4-aspartylphosphate" evidence="1">
    <location>
        <position position="24"/>
    </location>
</feature>
<comment type="caution">
    <text evidence="3">The sequence shown here is derived from an EMBL/GenBank/DDBJ whole genome shotgun (WGS) entry which is preliminary data.</text>
</comment>
<organism evidence="3 4">
    <name type="scientific">Candidatus Desulfolinea nitratireducens</name>
    <dbReference type="NCBI Taxonomy" id="2841698"/>
    <lineage>
        <taxon>Bacteria</taxon>
        <taxon>Bacillati</taxon>
        <taxon>Chloroflexota</taxon>
        <taxon>Anaerolineae</taxon>
        <taxon>Anaerolineales</taxon>
        <taxon>Anaerolineales incertae sedis</taxon>
        <taxon>Candidatus Desulfolinea</taxon>
    </lineage>
</organism>
<evidence type="ECO:0000256" key="1">
    <source>
        <dbReference type="PROSITE-ProRule" id="PRU00169"/>
    </source>
</evidence>
<reference evidence="3 4" key="1">
    <citation type="submission" date="2020-08" db="EMBL/GenBank/DDBJ databases">
        <title>Bridging the membrane lipid divide: bacteria of the FCB group superphylum have the potential to synthesize archaeal ether lipids.</title>
        <authorList>
            <person name="Villanueva L."/>
            <person name="Von Meijenfeldt F.A.B."/>
            <person name="Westbye A.B."/>
            <person name="Yadav S."/>
            <person name="Hopmans E.C."/>
            <person name="Dutilh B.E."/>
            <person name="Sinninghe Damste J.S."/>
        </authorList>
    </citation>
    <scope>NUCLEOTIDE SEQUENCE [LARGE SCALE GENOMIC DNA]</scope>
    <source>
        <strain evidence="3">NIOZ-UU36</strain>
    </source>
</reference>
<dbReference type="InterPro" id="IPR011006">
    <property type="entry name" value="CheY-like_superfamily"/>
</dbReference>
<dbReference type="InterPro" id="IPR001789">
    <property type="entry name" value="Sig_transdc_resp-reg_receiver"/>
</dbReference>
<feature type="domain" description="Response regulatory" evidence="2">
    <location>
        <begin position="1"/>
        <end position="82"/>
    </location>
</feature>
<name>A0A8J6THG9_9CHLR</name>
<protein>
    <recommendedName>
        <fullName evidence="2">Response regulatory domain-containing protein</fullName>
    </recommendedName>
</protein>
<evidence type="ECO:0000259" key="2">
    <source>
        <dbReference type="PROSITE" id="PS50110"/>
    </source>
</evidence>
<dbReference type="EMBL" id="JACNJN010000072">
    <property type="protein sequence ID" value="MBC8334605.1"/>
    <property type="molecule type" value="Genomic_DNA"/>
</dbReference>
<accession>A0A8J6THG9</accession>
<gene>
    <name evidence="3" type="ORF">H8E29_05020</name>
</gene>
<dbReference type="AlphaFoldDB" id="A0A8J6THG9"/>
<keyword evidence="1" id="KW-0597">Phosphoprotein</keyword>
<dbReference type="Gene3D" id="3.40.50.2300">
    <property type="match status" value="1"/>
</dbReference>
<dbReference type="PROSITE" id="PS50110">
    <property type="entry name" value="RESPONSE_REGULATORY"/>
    <property type="match status" value="1"/>
</dbReference>
<proteinExistence type="predicted"/>
<evidence type="ECO:0000313" key="3">
    <source>
        <dbReference type="EMBL" id="MBC8334605.1"/>
    </source>
</evidence>
<evidence type="ECO:0000313" key="4">
    <source>
        <dbReference type="Proteomes" id="UP000614469"/>
    </source>
</evidence>